<keyword evidence="3" id="KW-1185">Reference proteome</keyword>
<reference evidence="3" key="1">
    <citation type="journal article" date="2014" name="Proc. Natl. Acad. Sci. U.S.A.">
        <title>Extensive sampling of basidiomycete genomes demonstrates inadequacy of the white-rot/brown-rot paradigm for wood decay fungi.</title>
        <authorList>
            <person name="Riley R."/>
            <person name="Salamov A.A."/>
            <person name="Brown D.W."/>
            <person name="Nagy L.G."/>
            <person name="Floudas D."/>
            <person name="Held B.W."/>
            <person name="Levasseur A."/>
            <person name="Lombard V."/>
            <person name="Morin E."/>
            <person name="Otillar R."/>
            <person name="Lindquist E.A."/>
            <person name="Sun H."/>
            <person name="LaButti K.M."/>
            <person name="Schmutz J."/>
            <person name="Jabbour D."/>
            <person name="Luo H."/>
            <person name="Baker S.E."/>
            <person name="Pisabarro A.G."/>
            <person name="Walton J.D."/>
            <person name="Blanchette R.A."/>
            <person name="Henrissat B."/>
            <person name="Martin F."/>
            <person name="Cullen D."/>
            <person name="Hibbett D.S."/>
            <person name="Grigoriev I.V."/>
        </authorList>
    </citation>
    <scope>NUCLEOTIDE SEQUENCE [LARGE SCALE GENOMIC DNA]</scope>
    <source>
        <strain evidence="3">MUCL 33604</strain>
    </source>
</reference>
<gene>
    <name evidence="2" type="ORF">JAAARDRAFT_160229</name>
</gene>
<feature type="region of interest" description="Disordered" evidence="1">
    <location>
        <begin position="82"/>
        <end position="101"/>
    </location>
</feature>
<evidence type="ECO:0000313" key="2">
    <source>
        <dbReference type="EMBL" id="KDQ54915.1"/>
    </source>
</evidence>
<dbReference type="InterPro" id="IPR016159">
    <property type="entry name" value="Cullin_repeat-like_dom_sf"/>
</dbReference>
<dbReference type="STRING" id="933084.A0A067PM90"/>
<dbReference type="InParanoid" id="A0A067PM90"/>
<protein>
    <submittedName>
        <fullName evidence="2">Uncharacterized protein</fullName>
    </submittedName>
</protein>
<dbReference type="OrthoDB" id="27073at2759"/>
<dbReference type="EMBL" id="KL197727">
    <property type="protein sequence ID" value="KDQ54915.1"/>
    <property type="molecule type" value="Genomic_DNA"/>
</dbReference>
<dbReference type="Gene3D" id="1.20.1310.10">
    <property type="entry name" value="Cullin Repeats"/>
    <property type="match status" value="1"/>
</dbReference>
<organism evidence="2 3">
    <name type="scientific">Jaapia argillacea MUCL 33604</name>
    <dbReference type="NCBI Taxonomy" id="933084"/>
    <lineage>
        <taxon>Eukaryota</taxon>
        <taxon>Fungi</taxon>
        <taxon>Dikarya</taxon>
        <taxon>Basidiomycota</taxon>
        <taxon>Agaricomycotina</taxon>
        <taxon>Agaricomycetes</taxon>
        <taxon>Agaricomycetidae</taxon>
        <taxon>Jaapiales</taxon>
        <taxon>Jaapiaceae</taxon>
        <taxon>Jaapia</taxon>
    </lineage>
</organism>
<name>A0A067PM90_9AGAM</name>
<sequence>MSDDKGKQVVAGKMPATALMANPATGSGNPASSLPLLWAYVKPALDHIMRSPSNDTSKAPSIDATYHMGVHTHVYNYFTTQSSEPPYPYPRDREKRPPVSGTDLYEEVDKYYTEVAKELFLGAPHDDSTLIHYLIPCFNRYSAGAQSVNRLLNYVNRHYVKRAVDEDKGWLRLNEMFVDVAKDIREDDTREKISQKLRDKKLDELKKWGWEENGSKELLARAEASAEAASAPDRVVPLSSLAYRRFRIAVIDPLLAVPKGKHKGKVKKPSAGGDRLPQGPKGRLARAVKELLESQGVNEEERETLIRDMAACLRLVGIKVDHPLRRKLDRFVAALDSE</sequence>
<evidence type="ECO:0000313" key="3">
    <source>
        <dbReference type="Proteomes" id="UP000027265"/>
    </source>
</evidence>
<evidence type="ECO:0000256" key="1">
    <source>
        <dbReference type="SAM" id="MobiDB-lite"/>
    </source>
</evidence>
<accession>A0A067PM90</accession>
<feature type="region of interest" description="Disordered" evidence="1">
    <location>
        <begin position="261"/>
        <end position="281"/>
    </location>
</feature>
<dbReference type="HOGENOM" id="CLU_074864_0_0_1"/>
<dbReference type="SUPFAM" id="SSF74788">
    <property type="entry name" value="Cullin repeat-like"/>
    <property type="match status" value="1"/>
</dbReference>
<proteinExistence type="predicted"/>
<dbReference type="Proteomes" id="UP000027265">
    <property type="component" value="Unassembled WGS sequence"/>
</dbReference>
<dbReference type="AlphaFoldDB" id="A0A067PM90"/>